<name>A0A9X1Q9E1_9BACT</name>
<dbReference type="Proteomes" id="UP001139411">
    <property type="component" value="Unassembled WGS sequence"/>
</dbReference>
<sequence>MVKTLLNKILSFVVRARYGDLTIDVRYYYRHTYYCQLKQLKYVVKDYVTKEKYKRLSFQGEFAPELQFVLPFAYWHYKNGTLLSTESSKYTRELYFFSPDHQESFETRSNEGNFNFEMPRILYSQDYDIEKWLPVPLKETFANPVYQFEKPILIIANRYNMEWDGPPVSFYSMELLEFIVGKLKNDYTIIYNRPKPHNITMDNSDIYDMDEYEWLARVHPDVILMEDLFKENKGKANNFNHLQLMVYANASKFISIHGGTATLASYFGGTNLILSKKGPEHHFHCFENLYPKFSGAKILHAKTDDEVKNFVEAYFVKK</sequence>
<organism evidence="1 2">
    <name type="scientific">Dyadobacter chenhuakuii</name>
    <dbReference type="NCBI Taxonomy" id="2909339"/>
    <lineage>
        <taxon>Bacteria</taxon>
        <taxon>Pseudomonadati</taxon>
        <taxon>Bacteroidota</taxon>
        <taxon>Cytophagia</taxon>
        <taxon>Cytophagales</taxon>
        <taxon>Spirosomataceae</taxon>
        <taxon>Dyadobacter</taxon>
    </lineage>
</organism>
<evidence type="ECO:0000313" key="2">
    <source>
        <dbReference type="Proteomes" id="UP001139411"/>
    </source>
</evidence>
<comment type="caution">
    <text evidence="1">The sequence shown here is derived from an EMBL/GenBank/DDBJ whole genome shotgun (WGS) entry which is preliminary data.</text>
</comment>
<accession>A0A9X1Q9E1</accession>
<gene>
    <name evidence="1" type="ORF">L0661_01770</name>
</gene>
<evidence type="ECO:0000313" key="1">
    <source>
        <dbReference type="EMBL" id="MCF2497016.1"/>
    </source>
</evidence>
<proteinExistence type="predicted"/>
<reference evidence="1" key="1">
    <citation type="submission" date="2022-01" db="EMBL/GenBank/DDBJ databases">
        <title>Novel species in genus Dyadobacter.</title>
        <authorList>
            <person name="Ma C."/>
        </authorList>
    </citation>
    <scope>NUCLEOTIDE SEQUENCE</scope>
    <source>
        <strain evidence="1">CY357</strain>
    </source>
</reference>
<protein>
    <submittedName>
        <fullName evidence="1">Uncharacterized protein</fullName>
    </submittedName>
</protein>
<dbReference type="AlphaFoldDB" id="A0A9X1Q9E1"/>
<dbReference type="EMBL" id="JAKFFV010000002">
    <property type="protein sequence ID" value="MCF2497016.1"/>
    <property type="molecule type" value="Genomic_DNA"/>
</dbReference>
<dbReference type="RefSeq" id="WP_235176570.1">
    <property type="nucleotide sequence ID" value="NZ_JAKFFV010000002.1"/>
</dbReference>